<comment type="caution">
    <text evidence="13">The sequence shown here is derived from an EMBL/GenBank/DDBJ whole genome shotgun (WGS) entry which is preliminary data.</text>
</comment>
<dbReference type="PANTHER" id="PTHR24248">
    <property type="entry name" value="ADRENERGIC RECEPTOR-RELATED G-PROTEIN COUPLED RECEPTOR"/>
    <property type="match status" value="1"/>
</dbReference>
<keyword evidence="4 11" id="KW-1133">Transmembrane helix</keyword>
<comment type="subcellular location">
    <subcellularLocation>
        <location evidence="1">Cell membrane</location>
        <topology evidence="1">Multi-pass membrane protein</topology>
    </subcellularLocation>
</comment>
<dbReference type="PROSITE" id="PS00237">
    <property type="entry name" value="G_PROTEIN_RECEP_F1_1"/>
    <property type="match status" value="1"/>
</dbReference>
<gene>
    <name evidence="13" type="ORF">GCK32_003690</name>
</gene>
<evidence type="ECO:0000256" key="5">
    <source>
        <dbReference type="ARBA" id="ARBA00023040"/>
    </source>
</evidence>
<dbReference type="Pfam" id="PF00001">
    <property type="entry name" value="7tm_1"/>
    <property type="match status" value="1"/>
</dbReference>
<proteinExistence type="inferred from homology"/>
<dbReference type="Gene3D" id="1.20.1070.10">
    <property type="entry name" value="Rhodopsin 7-helix transmembrane proteins"/>
    <property type="match status" value="2"/>
</dbReference>
<accession>A0AAN8ITD1</accession>
<feature type="transmembrane region" description="Helical" evidence="11">
    <location>
        <begin position="158"/>
        <end position="186"/>
    </location>
</feature>
<keyword evidence="6 11" id="KW-0472">Membrane</keyword>
<keyword evidence="7 9" id="KW-0675">Receptor</keyword>
<keyword evidence="2" id="KW-1003">Cell membrane</keyword>
<evidence type="ECO:0000313" key="14">
    <source>
        <dbReference type="Proteomes" id="UP001331761"/>
    </source>
</evidence>
<sequence>MEVSIFMGIVCLMVVCGNIFVLYALITQPSLHTTTNFLVLSLTISDLLLGTLIIPFAIIQEHSKKWLFGNFGCRLWLTADVWLSTASIYNLLAISFDRYMAVRQPIRYPSISSKRVTRFLVSLVWVASGLLALCLFVLETLNSPKKEECSPTRLPDLYITFSASASFIVPTAIMIALNVSIFCTVLSTTRSKYVSVESGDTMRIHRGKRKSLITKITKRHSGDTGERGAKTSGEMSPMMERRPAIKDTRPLPPIIPQQRLVIDSPTLKNLLSHVMVVSFISTSKKKHLNFISHLGSDRTRARSSLRTELRVARTTFVVVGVFIVCWFPFTTIYVLQAYSLCLVPECITNTMYVIAFWLGYANSAVNPILYAVFSRDFRAAFRKLTARKRKKSTVTN</sequence>
<feature type="compositionally biased region" description="Basic and acidic residues" evidence="10">
    <location>
        <begin position="220"/>
        <end position="229"/>
    </location>
</feature>
<dbReference type="InterPro" id="IPR017452">
    <property type="entry name" value="GPCR_Rhodpsn_7TM"/>
</dbReference>
<feature type="transmembrane region" description="Helical" evidence="11">
    <location>
        <begin position="37"/>
        <end position="59"/>
    </location>
</feature>
<dbReference type="Proteomes" id="UP001331761">
    <property type="component" value="Unassembled WGS sequence"/>
</dbReference>
<evidence type="ECO:0000256" key="3">
    <source>
        <dbReference type="ARBA" id="ARBA00022692"/>
    </source>
</evidence>
<evidence type="ECO:0000256" key="8">
    <source>
        <dbReference type="ARBA" id="ARBA00023224"/>
    </source>
</evidence>
<feature type="domain" description="G-protein coupled receptors family 1 profile" evidence="12">
    <location>
        <begin position="17"/>
        <end position="370"/>
    </location>
</feature>
<keyword evidence="3 9" id="KW-0812">Transmembrane</keyword>
<dbReference type="PROSITE" id="PS50262">
    <property type="entry name" value="G_PROTEIN_RECEP_F1_2"/>
    <property type="match status" value="1"/>
</dbReference>
<keyword evidence="8 9" id="KW-0807">Transducer</keyword>
<evidence type="ECO:0000313" key="13">
    <source>
        <dbReference type="EMBL" id="KAK5985246.1"/>
    </source>
</evidence>
<dbReference type="EMBL" id="WIXE01001942">
    <property type="protein sequence ID" value="KAK5985246.1"/>
    <property type="molecule type" value="Genomic_DNA"/>
</dbReference>
<dbReference type="AlphaFoldDB" id="A0AAN8ITD1"/>
<name>A0AAN8ITD1_TRICO</name>
<protein>
    <submittedName>
        <fullName evidence="13">7 transmembrane receptor</fullName>
    </submittedName>
</protein>
<feature type="transmembrane region" description="Helical" evidence="11">
    <location>
        <begin position="316"/>
        <end position="338"/>
    </location>
</feature>
<evidence type="ECO:0000256" key="7">
    <source>
        <dbReference type="ARBA" id="ARBA00023170"/>
    </source>
</evidence>
<evidence type="ECO:0000256" key="4">
    <source>
        <dbReference type="ARBA" id="ARBA00022989"/>
    </source>
</evidence>
<evidence type="ECO:0000256" key="10">
    <source>
        <dbReference type="SAM" id="MobiDB-lite"/>
    </source>
</evidence>
<organism evidence="13 14">
    <name type="scientific">Trichostrongylus colubriformis</name>
    <name type="common">Black scour worm</name>
    <dbReference type="NCBI Taxonomy" id="6319"/>
    <lineage>
        <taxon>Eukaryota</taxon>
        <taxon>Metazoa</taxon>
        <taxon>Ecdysozoa</taxon>
        <taxon>Nematoda</taxon>
        <taxon>Chromadorea</taxon>
        <taxon>Rhabditida</taxon>
        <taxon>Rhabditina</taxon>
        <taxon>Rhabditomorpha</taxon>
        <taxon>Strongyloidea</taxon>
        <taxon>Trichostrongylidae</taxon>
        <taxon>Trichostrongylus</taxon>
    </lineage>
</organism>
<feature type="transmembrane region" description="Helical" evidence="11">
    <location>
        <begin position="79"/>
        <end position="96"/>
    </location>
</feature>
<evidence type="ECO:0000259" key="12">
    <source>
        <dbReference type="PROSITE" id="PS50262"/>
    </source>
</evidence>
<dbReference type="SMART" id="SM01381">
    <property type="entry name" value="7TM_GPCR_Srsx"/>
    <property type="match status" value="1"/>
</dbReference>
<dbReference type="PRINTS" id="PR00237">
    <property type="entry name" value="GPCRRHODOPSN"/>
</dbReference>
<feature type="transmembrane region" description="Helical" evidence="11">
    <location>
        <begin position="116"/>
        <end position="138"/>
    </location>
</feature>
<comment type="similarity">
    <text evidence="9">Belongs to the G-protein coupled receptor 1 family.</text>
</comment>
<dbReference type="InterPro" id="IPR000276">
    <property type="entry name" value="GPCR_Rhodpsn"/>
</dbReference>
<dbReference type="SUPFAM" id="SSF81321">
    <property type="entry name" value="Family A G protein-coupled receptor-like"/>
    <property type="match status" value="1"/>
</dbReference>
<feature type="region of interest" description="Disordered" evidence="10">
    <location>
        <begin position="217"/>
        <end position="238"/>
    </location>
</feature>
<evidence type="ECO:0000256" key="9">
    <source>
        <dbReference type="RuleBase" id="RU000688"/>
    </source>
</evidence>
<dbReference type="CDD" id="cd14967">
    <property type="entry name" value="7tmA_amine_R-like"/>
    <property type="match status" value="1"/>
</dbReference>
<feature type="transmembrane region" description="Helical" evidence="11">
    <location>
        <begin position="350"/>
        <end position="373"/>
    </location>
</feature>
<dbReference type="GO" id="GO:0005886">
    <property type="term" value="C:plasma membrane"/>
    <property type="evidence" value="ECO:0007669"/>
    <property type="project" value="UniProtKB-SubCell"/>
</dbReference>
<reference evidence="13 14" key="1">
    <citation type="submission" date="2019-10" db="EMBL/GenBank/DDBJ databases">
        <title>Assembly and Annotation for the nematode Trichostrongylus colubriformis.</title>
        <authorList>
            <person name="Martin J."/>
        </authorList>
    </citation>
    <scope>NUCLEOTIDE SEQUENCE [LARGE SCALE GENOMIC DNA]</scope>
    <source>
        <strain evidence="13">G859</strain>
        <tissue evidence="13">Whole worm</tissue>
    </source>
</reference>
<feature type="transmembrane region" description="Helical" evidence="11">
    <location>
        <begin position="6"/>
        <end position="25"/>
    </location>
</feature>
<keyword evidence="14" id="KW-1185">Reference proteome</keyword>
<evidence type="ECO:0000256" key="1">
    <source>
        <dbReference type="ARBA" id="ARBA00004651"/>
    </source>
</evidence>
<evidence type="ECO:0000256" key="2">
    <source>
        <dbReference type="ARBA" id="ARBA00022475"/>
    </source>
</evidence>
<evidence type="ECO:0000256" key="11">
    <source>
        <dbReference type="SAM" id="Phobius"/>
    </source>
</evidence>
<evidence type="ECO:0000256" key="6">
    <source>
        <dbReference type="ARBA" id="ARBA00023136"/>
    </source>
</evidence>
<dbReference type="GO" id="GO:0004930">
    <property type="term" value="F:G protein-coupled receptor activity"/>
    <property type="evidence" value="ECO:0007669"/>
    <property type="project" value="UniProtKB-KW"/>
</dbReference>
<keyword evidence="5 9" id="KW-0297">G-protein coupled receptor</keyword>